<evidence type="ECO:0008006" key="4">
    <source>
        <dbReference type="Google" id="ProtNLM"/>
    </source>
</evidence>
<protein>
    <recommendedName>
        <fullName evidence="4">ABC transporter substrate-binding protein</fullName>
    </recommendedName>
</protein>
<evidence type="ECO:0000313" key="2">
    <source>
        <dbReference type="EMBL" id="TFU21060.1"/>
    </source>
</evidence>
<comment type="caution">
    <text evidence="2">The sequence shown here is derived from an EMBL/GenBank/DDBJ whole genome shotgun (WGS) entry which is preliminary data.</text>
</comment>
<sequence>MKPLLATTALTTALIMGGATAPTASARPTATDLPATLASADSLPASEETRLVTGSANWNYVNSWRSYLGGLAQKTSSTVQV</sequence>
<evidence type="ECO:0000313" key="3">
    <source>
        <dbReference type="Proteomes" id="UP000297951"/>
    </source>
</evidence>
<dbReference type="EMBL" id="SPQC01000040">
    <property type="protein sequence ID" value="TFU21060.1"/>
    <property type="molecule type" value="Genomic_DNA"/>
</dbReference>
<evidence type="ECO:0000256" key="1">
    <source>
        <dbReference type="SAM" id="SignalP"/>
    </source>
</evidence>
<proteinExistence type="predicted"/>
<keyword evidence="1" id="KW-0732">Signal</keyword>
<reference evidence="2 3" key="1">
    <citation type="submission" date="2019-03" db="EMBL/GenBank/DDBJ databases">
        <title>Diversity of the mouse oral microbiome.</title>
        <authorList>
            <person name="Joseph S."/>
            <person name="Aduse-Opoku J."/>
            <person name="Curtis M."/>
            <person name="Wade W."/>
            <person name="Hashim A."/>
        </authorList>
    </citation>
    <scope>NUCLEOTIDE SEQUENCE [LARGE SCALE GENOMIC DNA]</scope>
    <source>
        <strain evidence="3">irhom_31</strain>
    </source>
</reference>
<feature type="chain" id="PRO_5021393947" description="ABC transporter substrate-binding protein" evidence="1">
    <location>
        <begin position="27"/>
        <end position="81"/>
    </location>
</feature>
<organism evidence="2 3">
    <name type="scientific">Rothia nasimurium</name>
    <dbReference type="NCBI Taxonomy" id="85336"/>
    <lineage>
        <taxon>Bacteria</taxon>
        <taxon>Bacillati</taxon>
        <taxon>Actinomycetota</taxon>
        <taxon>Actinomycetes</taxon>
        <taxon>Micrococcales</taxon>
        <taxon>Micrococcaceae</taxon>
        <taxon>Rothia</taxon>
    </lineage>
</organism>
<gene>
    <name evidence="2" type="ORF">E4U03_10020</name>
</gene>
<dbReference type="RefSeq" id="WP_135013487.1">
    <property type="nucleotide sequence ID" value="NZ_JADGLK010000040.1"/>
</dbReference>
<feature type="signal peptide" evidence="1">
    <location>
        <begin position="1"/>
        <end position="26"/>
    </location>
</feature>
<dbReference type="AlphaFoldDB" id="A0A4Y9F1F2"/>
<name>A0A4Y9F1F2_9MICC</name>
<accession>A0A4Y9F1F2</accession>
<dbReference type="Proteomes" id="UP000297951">
    <property type="component" value="Unassembled WGS sequence"/>
</dbReference>